<proteinExistence type="predicted"/>
<organism evidence="1 2">
    <name type="scientific">Rhodococcus rhodnii LMG 5362</name>
    <dbReference type="NCBI Taxonomy" id="1273125"/>
    <lineage>
        <taxon>Bacteria</taxon>
        <taxon>Bacillati</taxon>
        <taxon>Actinomycetota</taxon>
        <taxon>Actinomycetes</taxon>
        <taxon>Mycobacteriales</taxon>
        <taxon>Nocardiaceae</taxon>
        <taxon>Rhodococcus</taxon>
    </lineage>
</organism>
<evidence type="ECO:0000313" key="2">
    <source>
        <dbReference type="Proteomes" id="UP000013525"/>
    </source>
</evidence>
<dbReference type="AlphaFoldDB" id="R7WRU1"/>
<keyword evidence="2" id="KW-1185">Reference proteome</keyword>
<protein>
    <submittedName>
        <fullName evidence="1">Uncharacterized protein</fullName>
    </submittedName>
</protein>
<sequence length="36" mass="3867">MIVAIVRIGRIVLGVVCNALQIIEVGVRVVFGWDGT</sequence>
<reference evidence="1 2" key="1">
    <citation type="journal article" date="2013" name="Genome Announc.">
        <title>Draft Genome Sequence of Rhodococcus rhodnii Strain LMG5362, a Symbiont of Rhodnius prolixus (Hemiptera, Reduviidae, Triatominae), the Principle Vector of Trypanosoma cruzi.</title>
        <authorList>
            <person name="Pachebat J.A."/>
            <person name="van Keulen G."/>
            <person name="Whitten M.M."/>
            <person name="Girdwood S."/>
            <person name="Del Sol R."/>
            <person name="Dyson P.J."/>
            <person name="Facey P.D."/>
        </authorList>
    </citation>
    <scope>NUCLEOTIDE SEQUENCE [LARGE SCALE GENOMIC DNA]</scope>
    <source>
        <strain evidence="1 2">LMG 5362</strain>
    </source>
</reference>
<name>R7WRU1_9NOCA</name>
<dbReference type="EMBL" id="APMY01000019">
    <property type="protein sequence ID" value="EOM78026.1"/>
    <property type="molecule type" value="Genomic_DNA"/>
</dbReference>
<evidence type="ECO:0000313" key="1">
    <source>
        <dbReference type="EMBL" id="EOM78026.1"/>
    </source>
</evidence>
<comment type="caution">
    <text evidence="1">The sequence shown here is derived from an EMBL/GenBank/DDBJ whole genome shotgun (WGS) entry which is preliminary data.</text>
</comment>
<gene>
    <name evidence="1" type="ORF">Rrhod_0567</name>
</gene>
<accession>R7WRU1</accession>
<dbReference type="Proteomes" id="UP000013525">
    <property type="component" value="Unassembled WGS sequence"/>
</dbReference>